<dbReference type="SUPFAM" id="SSF47986">
    <property type="entry name" value="DEATH domain"/>
    <property type="match status" value="1"/>
</dbReference>
<dbReference type="InterPro" id="IPR011029">
    <property type="entry name" value="DEATH-like_dom_sf"/>
</dbReference>
<feature type="region of interest" description="Disordered" evidence="1">
    <location>
        <begin position="122"/>
        <end position="147"/>
    </location>
</feature>
<proteinExistence type="predicted"/>
<name>A0AA88IQ59_TACVA</name>
<evidence type="ECO:0000313" key="3">
    <source>
        <dbReference type="EMBL" id="KAK2818309.1"/>
    </source>
</evidence>
<dbReference type="Gene3D" id="1.10.533.10">
    <property type="entry name" value="Death Domain, Fas"/>
    <property type="match status" value="1"/>
</dbReference>
<sequence length="147" mass="15727">MSSIGFLLLNTLDELVKEDFERFKWSLTNNNAQGFEPISRCKLENAKQRDIVDLMVNQYEPPGAAKVTVQVLKQIGQNKLANDLEKKLKAEVEAAEGDGVSSSSSSSSQAAKVSVNISADSGSNISAPALSGTFNGPVNINYSSTSK</sequence>
<comment type="caution">
    <text evidence="3">The sequence shown here is derived from an EMBL/GenBank/DDBJ whole genome shotgun (WGS) entry which is preliminary data.</text>
</comment>
<dbReference type="Pfam" id="PF02758">
    <property type="entry name" value="PYRIN"/>
    <property type="match status" value="1"/>
</dbReference>
<gene>
    <name evidence="3" type="ORF">Q7C36_022242</name>
</gene>
<feature type="domain" description="Pyrin" evidence="2">
    <location>
        <begin position="1"/>
        <end position="90"/>
    </location>
</feature>
<keyword evidence="4" id="KW-1185">Reference proteome</keyword>
<dbReference type="EMBL" id="JAVHJS010000024">
    <property type="protein sequence ID" value="KAK2818309.1"/>
    <property type="molecule type" value="Genomic_DNA"/>
</dbReference>
<evidence type="ECO:0000256" key="1">
    <source>
        <dbReference type="SAM" id="MobiDB-lite"/>
    </source>
</evidence>
<dbReference type="InterPro" id="IPR004020">
    <property type="entry name" value="DAPIN"/>
</dbReference>
<dbReference type="PROSITE" id="PS50824">
    <property type="entry name" value="DAPIN"/>
    <property type="match status" value="1"/>
</dbReference>
<dbReference type="Proteomes" id="UP001187315">
    <property type="component" value="Unassembled WGS sequence"/>
</dbReference>
<protein>
    <recommendedName>
        <fullName evidence="2">Pyrin domain-containing protein</fullName>
    </recommendedName>
</protein>
<evidence type="ECO:0000313" key="4">
    <source>
        <dbReference type="Proteomes" id="UP001187315"/>
    </source>
</evidence>
<dbReference type="AlphaFoldDB" id="A0AA88IQ59"/>
<dbReference type="SMART" id="SM01289">
    <property type="entry name" value="PYRIN"/>
    <property type="match status" value="1"/>
</dbReference>
<organism evidence="3 4">
    <name type="scientific">Tachysurus vachellii</name>
    <name type="common">Darkbarbel catfish</name>
    <name type="synonym">Pelteobagrus vachellii</name>
    <dbReference type="NCBI Taxonomy" id="175792"/>
    <lineage>
        <taxon>Eukaryota</taxon>
        <taxon>Metazoa</taxon>
        <taxon>Chordata</taxon>
        <taxon>Craniata</taxon>
        <taxon>Vertebrata</taxon>
        <taxon>Euteleostomi</taxon>
        <taxon>Actinopterygii</taxon>
        <taxon>Neopterygii</taxon>
        <taxon>Teleostei</taxon>
        <taxon>Ostariophysi</taxon>
        <taxon>Siluriformes</taxon>
        <taxon>Bagridae</taxon>
        <taxon>Tachysurus</taxon>
    </lineage>
</organism>
<reference evidence="3" key="1">
    <citation type="submission" date="2023-08" db="EMBL/GenBank/DDBJ databases">
        <title>Pelteobagrus vachellii genome.</title>
        <authorList>
            <person name="Liu H."/>
        </authorList>
    </citation>
    <scope>NUCLEOTIDE SEQUENCE</scope>
    <source>
        <strain evidence="3">PRFRI_2022a</strain>
        <tissue evidence="3">Muscle</tissue>
    </source>
</reference>
<evidence type="ECO:0000259" key="2">
    <source>
        <dbReference type="PROSITE" id="PS50824"/>
    </source>
</evidence>
<accession>A0AA88IQ59</accession>
<dbReference type="CDD" id="cd08321">
    <property type="entry name" value="Pyrin_ASC-like"/>
    <property type="match status" value="1"/>
</dbReference>